<evidence type="ECO:0000313" key="3">
    <source>
        <dbReference type="Proteomes" id="UP000249218"/>
    </source>
</evidence>
<keyword evidence="1" id="KW-1133">Transmembrane helix</keyword>
<gene>
    <name evidence="2" type="primary">HaOG213164</name>
    <name evidence="2" type="ORF">B5X24_HaOG213164</name>
</gene>
<name>A0A2W1BFK4_HELAM</name>
<keyword evidence="3" id="KW-1185">Reference proteome</keyword>
<evidence type="ECO:0000313" key="2">
    <source>
        <dbReference type="EMBL" id="PZC71550.1"/>
    </source>
</evidence>
<sequence>MGIIQEHEIKFKELMLPKDIATFKGTMTVHQVYFIQQINIKKYTDVTIYNVIIIHIFFFQVVWAADSAYLEFRKQSCFECISVACKHGKHIRFFKIYNTPIGSNGKCKGHPGKEKN</sequence>
<protein>
    <submittedName>
        <fullName evidence="2">Uncharacterized protein</fullName>
    </submittedName>
</protein>
<accession>A0A2W1BFK4</accession>
<organism evidence="2 3">
    <name type="scientific">Helicoverpa armigera</name>
    <name type="common">Cotton bollworm</name>
    <name type="synonym">Heliothis armigera</name>
    <dbReference type="NCBI Taxonomy" id="29058"/>
    <lineage>
        <taxon>Eukaryota</taxon>
        <taxon>Metazoa</taxon>
        <taxon>Ecdysozoa</taxon>
        <taxon>Arthropoda</taxon>
        <taxon>Hexapoda</taxon>
        <taxon>Insecta</taxon>
        <taxon>Pterygota</taxon>
        <taxon>Neoptera</taxon>
        <taxon>Endopterygota</taxon>
        <taxon>Lepidoptera</taxon>
        <taxon>Glossata</taxon>
        <taxon>Ditrysia</taxon>
        <taxon>Noctuoidea</taxon>
        <taxon>Noctuidae</taxon>
        <taxon>Heliothinae</taxon>
        <taxon>Helicoverpa</taxon>
    </lineage>
</organism>
<dbReference type="AlphaFoldDB" id="A0A2W1BFK4"/>
<keyword evidence="1" id="KW-0812">Transmembrane</keyword>
<dbReference type="Proteomes" id="UP000249218">
    <property type="component" value="Unassembled WGS sequence"/>
</dbReference>
<keyword evidence="1" id="KW-0472">Membrane</keyword>
<feature type="transmembrane region" description="Helical" evidence="1">
    <location>
        <begin position="46"/>
        <end position="65"/>
    </location>
</feature>
<proteinExistence type="predicted"/>
<reference evidence="2 3" key="1">
    <citation type="journal article" date="2017" name="BMC Biol.">
        <title>Genomic innovations, transcriptional plasticity and gene loss underlying the evolution and divergence of two highly polyphagous and invasive Helicoverpa pest species.</title>
        <authorList>
            <person name="Pearce S.L."/>
            <person name="Clarke D.F."/>
            <person name="East P.D."/>
            <person name="Elfekih S."/>
            <person name="Gordon K.H."/>
            <person name="Jermiin L.S."/>
            <person name="McGaughran A."/>
            <person name="Oakeshott J.G."/>
            <person name="Papanikolaou A."/>
            <person name="Perera O.P."/>
            <person name="Rane R.V."/>
            <person name="Richards S."/>
            <person name="Tay W.T."/>
            <person name="Walsh T.K."/>
            <person name="Anderson A."/>
            <person name="Anderson C.J."/>
            <person name="Asgari S."/>
            <person name="Board P.G."/>
            <person name="Bretschneider A."/>
            <person name="Campbell P.M."/>
            <person name="Chertemps T."/>
            <person name="Christeller J.T."/>
            <person name="Coppin C.W."/>
            <person name="Downes S.J."/>
            <person name="Duan G."/>
            <person name="Farnsworth C.A."/>
            <person name="Good R.T."/>
            <person name="Han L.B."/>
            <person name="Han Y.C."/>
            <person name="Hatje K."/>
            <person name="Horne I."/>
            <person name="Huang Y.P."/>
            <person name="Hughes D.S."/>
            <person name="Jacquin-Joly E."/>
            <person name="James W."/>
            <person name="Jhangiani S."/>
            <person name="Kollmar M."/>
            <person name="Kuwar S.S."/>
            <person name="Li S."/>
            <person name="Liu N.Y."/>
            <person name="Maibeche M.T."/>
            <person name="Miller J.R."/>
            <person name="Montagne N."/>
            <person name="Perry T."/>
            <person name="Qu J."/>
            <person name="Song S.V."/>
            <person name="Sutton G.G."/>
            <person name="Vogel H."/>
            <person name="Walenz B.P."/>
            <person name="Xu W."/>
            <person name="Zhang H.J."/>
            <person name="Zou Z."/>
            <person name="Batterham P."/>
            <person name="Edwards O.R."/>
            <person name="Feyereisen R."/>
            <person name="Gibbs R.A."/>
            <person name="Heckel D.G."/>
            <person name="McGrath A."/>
            <person name="Robin C."/>
            <person name="Scherer S.E."/>
            <person name="Worley K.C."/>
            <person name="Wu Y.D."/>
        </authorList>
    </citation>
    <scope>NUCLEOTIDE SEQUENCE [LARGE SCALE GENOMIC DNA]</scope>
    <source>
        <strain evidence="2">Harm_GR_Male_#8</strain>
        <tissue evidence="2">Whole organism</tissue>
    </source>
</reference>
<dbReference type="EMBL" id="KZ150298">
    <property type="protein sequence ID" value="PZC71550.1"/>
    <property type="molecule type" value="Genomic_DNA"/>
</dbReference>
<evidence type="ECO:0000256" key="1">
    <source>
        <dbReference type="SAM" id="Phobius"/>
    </source>
</evidence>